<dbReference type="Pfam" id="PF13641">
    <property type="entry name" value="Glyco_tranf_2_3"/>
    <property type="match status" value="1"/>
</dbReference>
<feature type="transmembrane region" description="Helical" evidence="7">
    <location>
        <begin position="337"/>
        <end position="360"/>
    </location>
</feature>
<dbReference type="InterPro" id="IPR029044">
    <property type="entry name" value="Nucleotide-diphossugar_trans"/>
</dbReference>
<evidence type="ECO:0000256" key="1">
    <source>
        <dbReference type="ARBA" id="ARBA00004141"/>
    </source>
</evidence>
<dbReference type="RefSeq" id="WP_267625281.1">
    <property type="nucleotide sequence ID" value="NZ_JAODIW010000010.1"/>
</dbReference>
<reference evidence="8 9" key="1">
    <citation type="journal article" date="2019" name="Int. J. Syst. Evol. Microbiol.">
        <title>The Global Catalogue of Microorganisms (GCM) 10K type strain sequencing project: providing services to taxonomists for standard genome sequencing and annotation.</title>
        <authorList>
            <consortium name="The Broad Institute Genomics Platform"/>
            <consortium name="The Broad Institute Genome Sequencing Center for Infectious Disease"/>
            <person name="Wu L."/>
            <person name="Ma J."/>
        </authorList>
    </citation>
    <scope>NUCLEOTIDE SEQUENCE [LARGE SCALE GENOMIC DNA]</scope>
    <source>
        <strain evidence="8 9">CGMCC 1.12553</strain>
    </source>
</reference>
<dbReference type="EC" id="2.4.-.-" evidence="8"/>
<feature type="transmembrane region" description="Helical" evidence="7">
    <location>
        <begin position="408"/>
        <end position="430"/>
    </location>
</feature>
<organism evidence="8 9">
    <name type="scientific">Halobium salinum</name>
    <dbReference type="NCBI Taxonomy" id="1364940"/>
    <lineage>
        <taxon>Archaea</taxon>
        <taxon>Methanobacteriati</taxon>
        <taxon>Methanobacteriota</taxon>
        <taxon>Stenosarchaea group</taxon>
        <taxon>Halobacteria</taxon>
        <taxon>Halobacteriales</taxon>
        <taxon>Haloferacaceae</taxon>
        <taxon>Halobium</taxon>
    </lineage>
</organism>
<evidence type="ECO:0000313" key="9">
    <source>
        <dbReference type="Proteomes" id="UP001595921"/>
    </source>
</evidence>
<proteinExistence type="predicted"/>
<accession>A0ABD5P7L1</accession>
<dbReference type="EMBL" id="JBHSDS010000002">
    <property type="protein sequence ID" value="MFC4356837.1"/>
    <property type="molecule type" value="Genomic_DNA"/>
</dbReference>
<sequence length="451" mass="47116">MDVLTPDETSFSRRALGTALASLGVGAGVGLAAVRSLGFTRLAALVLLAFGAAFAGRTLLSVLVASAPRRPPTADGPLPTVSVLVTAYNEADVLADTVDACRSLDYPDERLEVLVGYESASTDGTAALARSLADDDPLVRAVAREGAPAGKAAATNALLEEATGEVVASLDADQRPAPDALRRAVSWLGVENVQCVKGRCFGTNSDASLVALCATVERAVAERVEFYARDRLGGFTLFTGGQAFFRADALDRLGSFDESVLLEDLDMAYRIARAGGAVSVDPGIVTLEENPTALGAWWHQRKRWARGGMQVARRYLGRGLLSGPPSLPARADFAGTFGALLVLPALALAAPGTVAGLWRWGATAVATPQGSAPALGILVATLLTPILAVYATFALDRRQGYHHDTREYVAPFLLWPYFALQSAAVVAAAVEEFVARAPTVYVTSATGDSEG</sequence>
<dbReference type="GO" id="GO:0016020">
    <property type="term" value="C:membrane"/>
    <property type="evidence" value="ECO:0007669"/>
    <property type="project" value="UniProtKB-SubCell"/>
</dbReference>
<name>A0ABD5P7L1_9EURY</name>
<feature type="transmembrane region" description="Helical" evidence="7">
    <location>
        <begin position="42"/>
        <end position="65"/>
    </location>
</feature>
<dbReference type="PANTHER" id="PTHR43867">
    <property type="entry name" value="CELLULOSE SYNTHASE CATALYTIC SUBUNIT A [UDP-FORMING]"/>
    <property type="match status" value="1"/>
</dbReference>
<dbReference type="PANTHER" id="PTHR43867:SF2">
    <property type="entry name" value="CELLULOSE SYNTHASE CATALYTIC SUBUNIT A [UDP-FORMING]"/>
    <property type="match status" value="1"/>
</dbReference>
<keyword evidence="4 7" id="KW-0812">Transmembrane</keyword>
<dbReference type="SUPFAM" id="SSF53448">
    <property type="entry name" value="Nucleotide-diphospho-sugar transferases"/>
    <property type="match status" value="1"/>
</dbReference>
<keyword evidence="6 7" id="KW-0472">Membrane</keyword>
<evidence type="ECO:0000256" key="6">
    <source>
        <dbReference type="ARBA" id="ARBA00023136"/>
    </source>
</evidence>
<gene>
    <name evidence="8" type="ORF">ACFO0N_02610</name>
</gene>
<evidence type="ECO:0000256" key="3">
    <source>
        <dbReference type="ARBA" id="ARBA00022679"/>
    </source>
</evidence>
<evidence type="ECO:0000256" key="5">
    <source>
        <dbReference type="ARBA" id="ARBA00022989"/>
    </source>
</evidence>
<dbReference type="AlphaFoldDB" id="A0ABD5P7L1"/>
<dbReference type="Proteomes" id="UP001595921">
    <property type="component" value="Unassembled WGS sequence"/>
</dbReference>
<evidence type="ECO:0000256" key="7">
    <source>
        <dbReference type="SAM" id="Phobius"/>
    </source>
</evidence>
<evidence type="ECO:0000313" key="8">
    <source>
        <dbReference type="EMBL" id="MFC4356837.1"/>
    </source>
</evidence>
<comment type="caution">
    <text evidence="8">The sequence shown here is derived from an EMBL/GenBank/DDBJ whole genome shotgun (WGS) entry which is preliminary data.</text>
</comment>
<keyword evidence="2 8" id="KW-0328">Glycosyltransferase</keyword>
<keyword evidence="9" id="KW-1185">Reference proteome</keyword>
<evidence type="ECO:0000256" key="4">
    <source>
        <dbReference type="ARBA" id="ARBA00022692"/>
    </source>
</evidence>
<comment type="subcellular location">
    <subcellularLocation>
        <location evidence="1">Membrane</location>
        <topology evidence="1">Multi-pass membrane protein</topology>
    </subcellularLocation>
</comment>
<feature type="transmembrane region" description="Helical" evidence="7">
    <location>
        <begin position="372"/>
        <end position="396"/>
    </location>
</feature>
<keyword evidence="5 7" id="KW-1133">Transmembrane helix</keyword>
<dbReference type="CDD" id="cd06423">
    <property type="entry name" value="CESA_like"/>
    <property type="match status" value="1"/>
</dbReference>
<dbReference type="Gene3D" id="3.90.550.10">
    <property type="entry name" value="Spore Coat Polysaccharide Biosynthesis Protein SpsA, Chain A"/>
    <property type="match status" value="1"/>
</dbReference>
<dbReference type="GO" id="GO:0016757">
    <property type="term" value="F:glycosyltransferase activity"/>
    <property type="evidence" value="ECO:0007669"/>
    <property type="project" value="UniProtKB-KW"/>
</dbReference>
<dbReference type="InterPro" id="IPR050321">
    <property type="entry name" value="Glycosyltr_2/OpgH_subfam"/>
</dbReference>
<keyword evidence="3 8" id="KW-0808">Transferase</keyword>
<evidence type="ECO:0000256" key="2">
    <source>
        <dbReference type="ARBA" id="ARBA00022676"/>
    </source>
</evidence>
<protein>
    <submittedName>
        <fullName evidence="8">Glycosyltransferase</fullName>
        <ecNumber evidence="8">2.4.-.-</ecNumber>
    </submittedName>
</protein>